<gene>
    <name evidence="13" type="ORF">AWB77_04106</name>
</gene>
<evidence type="ECO:0000256" key="11">
    <source>
        <dbReference type="SAM" id="MobiDB-lite"/>
    </source>
</evidence>
<evidence type="ECO:0000256" key="10">
    <source>
        <dbReference type="RuleBase" id="RU363054"/>
    </source>
</evidence>
<evidence type="ECO:0000256" key="6">
    <source>
        <dbReference type="ARBA" id="ARBA00022692"/>
    </source>
</evidence>
<comment type="similarity">
    <text evidence="2 10">Belongs to the binding-protein-dependent transport system permease family. CysTW subfamily.</text>
</comment>
<evidence type="ECO:0000256" key="4">
    <source>
        <dbReference type="ARBA" id="ARBA00022475"/>
    </source>
</evidence>
<dbReference type="Gene3D" id="1.10.3720.10">
    <property type="entry name" value="MetI-like"/>
    <property type="match status" value="1"/>
</dbReference>
<dbReference type="PANTHER" id="PTHR30425:SF1">
    <property type="entry name" value="PHOSPHATE TRANSPORT SYSTEM PERMEASE PROTEIN PSTC"/>
    <property type="match status" value="1"/>
</dbReference>
<keyword evidence="14" id="KW-1185">Reference proteome</keyword>
<reference evidence="13" key="1">
    <citation type="submission" date="2016-01" db="EMBL/GenBank/DDBJ databases">
        <authorList>
            <person name="Peeters C."/>
        </authorList>
    </citation>
    <scope>NUCLEOTIDE SEQUENCE</scope>
    <source>
        <strain evidence="13">LMG 29320</strain>
    </source>
</reference>
<keyword evidence="8 9" id="KW-0472">Membrane</keyword>
<keyword evidence="6 9" id="KW-0812">Transmembrane</keyword>
<evidence type="ECO:0000313" key="14">
    <source>
        <dbReference type="Proteomes" id="UP000054903"/>
    </source>
</evidence>
<sequence>MQQGSRAVSQSSPRGLTRSETKAPMSDINLASAPPAAHTQRAPSRIGDIIFGGVTRLAAVITLLLLGGIIVSLLIASMPTIQKFGLSFLWRAEWDPPSESFGALVPIYGTIATSVIALIIAVPVSFGIALFLTELSPAWLRRPLGVAIELLAAIPSIVYGMWGLLVFAPIFAQYFEKPLGKLLGGVPGIGIFFQGPPIGIGILCAGVILAIMIIPYIASVMRDVFEVTPVLLKESAYGIGCTTWEVMWKIVLPYTRAGVIGGVMLGLGRALGETMAVTFVIGNTNLLDNVSLFSPGNSITSALANEFAEASPGLHTSALMELGLILFVITFFVLALSKLMLLRMERGEGRK</sequence>
<dbReference type="AlphaFoldDB" id="A0A158CHA0"/>
<feature type="transmembrane region" description="Helical" evidence="9">
    <location>
        <begin position="57"/>
        <end position="81"/>
    </location>
</feature>
<evidence type="ECO:0000256" key="3">
    <source>
        <dbReference type="ARBA" id="ARBA00022448"/>
    </source>
</evidence>
<dbReference type="GO" id="GO:0005315">
    <property type="term" value="F:phosphate transmembrane transporter activity"/>
    <property type="evidence" value="ECO:0007669"/>
    <property type="project" value="InterPro"/>
</dbReference>
<dbReference type="STRING" id="1777138.AWB77_04106"/>
<dbReference type="GO" id="GO:0006817">
    <property type="term" value="P:phosphate ion transport"/>
    <property type="evidence" value="ECO:0007669"/>
    <property type="project" value="UniProtKB-KW"/>
</dbReference>
<keyword evidence="4" id="KW-1003">Cell membrane</keyword>
<dbReference type="NCBIfam" id="NF008435">
    <property type="entry name" value="PRK11275.1"/>
    <property type="match status" value="1"/>
</dbReference>
<comment type="caution">
    <text evidence="13">The sequence shown here is derived from an EMBL/GenBank/DDBJ whole genome shotgun (WGS) entry which is preliminary data.</text>
</comment>
<dbReference type="GO" id="GO:0005886">
    <property type="term" value="C:plasma membrane"/>
    <property type="evidence" value="ECO:0007669"/>
    <property type="project" value="UniProtKB-SubCell"/>
</dbReference>
<dbReference type="EMBL" id="FCNX02000010">
    <property type="protein sequence ID" value="SAK81652.1"/>
    <property type="molecule type" value="Genomic_DNA"/>
</dbReference>
<dbReference type="CDD" id="cd06261">
    <property type="entry name" value="TM_PBP2"/>
    <property type="match status" value="1"/>
</dbReference>
<feature type="region of interest" description="Disordered" evidence="11">
    <location>
        <begin position="1"/>
        <end position="22"/>
    </location>
</feature>
<dbReference type="InterPro" id="IPR011864">
    <property type="entry name" value="Phosphate_PstC"/>
</dbReference>
<evidence type="ECO:0000313" key="13">
    <source>
        <dbReference type="EMBL" id="SAK81652.1"/>
    </source>
</evidence>
<protein>
    <recommendedName>
        <fullName evidence="10">Phosphate transport system permease protein</fullName>
    </recommendedName>
</protein>
<proteinExistence type="inferred from homology"/>
<evidence type="ECO:0000259" key="12">
    <source>
        <dbReference type="PROSITE" id="PS50928"/>
    </source>
</evidence>
<comment type="subcellular location">
    <subcellularLocation>
        <location evidence="10">Cell inner membrane</location>
        <topology evidence="10">Multi-pass membrane protein</topology>
    </subcellularLocation>
    <subcellularLocation>
        <location evidence="1 9">Cell membrane</location>
        <topology evidence="1 9">Multi-pass membrane protein</topology>
    </subcellularLocation>
</comment>
<dbReference type="InterPro" id="IPR035906">
    <property type="entry name" value="MetI-like_sf"/>
</dbReference>
<evidence type="ECO:0000256" key="1">
    <source>
        <dbReference type="ARBA" id="ARBA00004651"/>
    </source>
</evidence>
<keyword evidence="10" id="KW-0997">Cell inner membrane</keyword>
<feature type="transmembrane region" description="Helical" evidence="9">
    <location>
        <begin position="257"/>
        <end position="281"/>
    </location>
</feature>
<evidence type="ECO:0000256" key="5">
    <source>
        <dbReference type="ARBA" id="ARBA00022592"/>
    </source>
</evidence>
<comment type="function">
    <text evidence="10">Part of the binding-protein-dependent transport system for phosphate; probably responsible for the translocation of the substrate across the membrane.</text>
</comment>
<dbReference type="Pfam" id="PF00528">
    <property type="entry name" value="BPD_transp_1"/>
    <property type="match status" value="1"/>
</dbReference>
<feature type="transmembrane region" description="Helical" evidence="9">
    <location>
        <begin position="191"/>
        <end position="214"/>
    </location>
</feature>
<feature type="transmembrane region" description="Helical" evidence="9">
    <location>
        <begin position="322"/>
        <end position="341"/>
    </location>
</feature>
<dbReference type="PROSITE" id="PS50928">
    <property type="entry name" value="ABC_TM1"/>
    <property type="match status" value="1"/>
</dbReference>
<name>A0A158CHA0_9BURK</name>
<organism evidence="13 14">
    <name type="scientific">Caballeronia fortuita</name>
    <dbReference type="NCBI Taxonomy" id="1777138"/>
    <lineage>
        <taxon>Bacteria</taxon>
        <taxon>Pseudomonadati</taxon>
        <taxon>Pseudomonadota</taxon>
        <taxon>Betaproteobacteria</taxon>
        <taxon>Burkholderiales</taxon>
        <taxon>Burkholderiaceae</taxon>
        <taxon>Caballeronia</taxon>
    </lineage>
</organism>
<evidence type="ECO:0000256" key="7">
    <source>
        <dbReference type="ARBA" id="ARBA00022989"/>
    </source>
</evidence>
<accession>A0A158CHA0</accession>
<dbReference type="InterPro" id="IPR000515">
    <property type="entry name" value="MetI-like"/>
</dbReference>
<dbReference type="PANTHER" id="PTHR30425">
    <property type="entry name" value="PHOSPHATE TRANSPORT SYSTEM PERMEASE PROTEIN PST"/>
    <property type="match status" value="1"/>
</dbReference>
<keyword evidence="3 9" id="KW-0813">Transport</keyword>
<evidence type="ECO:0000256" key="9">
    <source>
        <dbReference type="RuleBase" id="RU363032"/>
    </source>
</evidence>
<feature type="transmembrane region" description="Helical" evidence="9">
    <location>
        <begin position="101"/>
        <end position="132"/>
    </location>
</feature>
<dbReference type="Proteomes" id="UP000054903">
    <property type="component" value="Unassembled WGS sequence"/>
</dbReference>
<evidence type="ECO:0000256" key="2">
    <source>
        <dbReference type="ARBA" id="ARBA00007069"/>
    </source>
</evidence>
<keyword evidence="7 9" id="KW-1133">Transmembrane helix</keyword>
<evidence type="ECO:0000256" key="8">
    <source>
        <dbReference type="ARBA" id="ARBA00023136"/>
    </source>
</evidence>
<dbReference type="NCBIfam" id="TIGR02138">
    <property type="entry name" value="phosphate_pstC"/>
    <property type="match status" value="1"/>
</dbReference>
<dbReference type="InterPro" id="IPR051124">
    <property type="entry name" value="Phosphate_Transport_Permease"/>
</dbReference>
<feature type="domain" description="ABC transmembrane type-1" evidence="12">
    <location>
        <begin position="107"/>
        <end position="337"/>
    </location>
</feature>
<feature type="compositionally biased region" description="Polar residues" evidence="11">
    <location>
        <begin position="1"/>
        <end position="14"/>
    </location>
</feature>
<dbReference type="SUPFAM" id="SSF161098">
    <property type="entry name" value="MetI-like"/>
    <property type="match status" value="1"/>
</dbReference>
<feature type="transmembrane region" description="Helical" evidence="9">
    <location>
        <begin position="144"/>
        <end position="171"/>
    </location>
</feature>
<keyword evidence="5 10" id="KW-0592">Phosphate transport</keyword>